<evidence type="ECO:0000313" key="1">
    <source>
        <dbReference type="EMBL" id="NKJ68238.1"/>
    </source>
</evidence>
<sequence>MESSNNYFELIEWFKKNIDWLNTILIGGEHDSAMIDGVEKPSIDKRFAERFLAFQALVQGRQAFETRNALLLSGAPPAETPLAEVWNDSTPDYNGLYGYISGTGWTKSPYDKMTEFSRRVATGRWQLSSPHPDAPDADIYKLNFSSVGKESNMVITVSWETMRVLDGMRNLVVKVADQAPIEIPHGYCLYIDTGQEYVDDASGDGAQGYKVTFAEIAGIGDTFVSGDNLLLIGNYYGIMMGLLAQDFNLAKMNKLLGSDDSKGAVIPRLGLAETVIADVSRSVIAGRWQISSPHPDNPDPSVYKLNFDSVGSGSNMVLTVSWETMRVLDGVKKLVRKVHDQPPLEVPHGYCLFINTRQEYIDDGSSDGNQGYKVTLAEIAGIGDTFVSGDNLLLIGNYYGIMIGLLATDFNLSKTGQLLGRNDQKGPVIPRLGQAEESISKVQSQVEEFSEVRDQVNQLDNPTLAFDVPGFNDMAAVEVDEHDNLLSFYDRFGFLNFESPHLGVRAFASNKNTPAMQVQDESGYVIQEIDQHGGVSSPGSRLWPMPYASENALRSVGDDGDQVVAEINKNKVLNCSPFNHNSVRAVVSEPSLYDTTQVSGAPGLGALVPDDSRILHICVVYGQSLSVGAQGVPLVSTRNPWPEDCWMFSGTPEMDIRLGLATLGGELSAFDPQTATGFQPLVAKDGQGNGNRGETVGEALAFELSRVANRVPTPWKSLWIAPGLGGSSYEKLKKGTQPYMNFMSAVTRAKELAESLGMKAVVDFVYLVHGEADAGNAQYYDDLIQWQRDIDLDIKAITNQVRTVPFFMNQPSSFSSVKEAVKGILKAHETSEHHFLVSANYAYPYSPDFVHLAGPGYHLVSETAVPAFLQQNWPGKGWDCLRMLSATRTGTTVTVSWSVPVPPISLDTVQVTERDAKGFRFRNGSELIGIESVTVTAADTIVIELQSLPSGGSERLEYAMNGHSGQRFEYTIPRGNVRDSAGDKRTSRFDGRRLDNWAVHQEIEVVEA</sequence>
<evidence type="ECO:0000313" key="2">
    <source>
        <dbReference type="Proteomes" id="UP000778757"/>
    </source>
</evidence>
<dbReference type="SUPFAM" id="SSF52266">
    <property type="entry name" value="SGNH hydrolase"/>
    <property type="match status" value="1"/>
</dbReference>
<dbReference type="Proteomes" id="UP000778757">
    <property type="component" value="Unassembled WGS sequence"/>
</dbReference>
<protein>
    <recommendedName>
        <fullName evidence="3">Sialate O-acetylesterase domain-containing protein</fullName>
    </recommendedName>
</protein>
<dbReference type="InterPro" id="IPR036514">
    <property type="entry name" value="SGNH_hydro_sf"/>
</dbReference>
<dbReference type="Gene3D" id="3.40.50.1110">
    <property type="entry name" value="SGNH hydrolase"/>
    <property type="match status" value="1"/>
</dbReference>
<accession>A0ABX1HVP0</accession>
<proteinExistence type="predicted"/>
<keyword evidence="2" id="KW-1185">Reference proteome</keyword>
<comment type="caution">
    <text evidence="1">The sequence shown here is derived from an EMBL/GenBank/DDBJ whole genome shotgun (WGS) entry which is preliminary data.</text>
</comment>
<dbReference type="EMBL" id="SHOE01000009">
    <property type="protein sequence ID" value="NKJ68238.1"/>
    <property type="molecule type" value="Genomic_DNA"/>
</dbReference>
<reference evidence="1 2" key="1">
    <citation type="journal article" date="2019" name="Curr. Microbiol.">
        <title>Vibrio chemaguriensis sp. nov., from Sundarbans, Bay of Bengal.</title>
        <authorList>
            <person name="Ghosh A."/>
            <person name="Bhadury P."/>
        </authorList>
    </citation>
    <scope>NUCLEOTIDE SEQUENCE [LARGE SCALE GENOMIC DNA]</scope>
    <source>
        <strain evidence="1 2">Iso1</strain>
    </source>
</reference>
<gene>
    <name evidence="1" type="ORF">EX191_10605</name>
</gene>
<dbReference type="RefSeq" id="WP_193447691.1">
    <property type="nucleotide sequence ID" value="NZ_SHOE01000009.1"/>
</dbReference>
<organism evidence="1 2">
    <name type="scientific">Vibrio chemaguriensis</name>
    <dbReference type="NCBI Taxonomy" id="2527672"/>
    <lineage>
        <taxon>Bacteria</taxon>
        <taxon>Pseudomonadati</taxon>
        <taxon>Pseudomonadota</taxon>
        <taxon>Gammaproteobacteria</taxon>
        <taxon>Vibrionales</taxon>
        <taxon>Vibrionaceae</taxon>
        <taxon>Vibrio</taxon>
    </lineage>
</organism>
<evidence type="ECO:0008006" key="3">
    <source>
        <dbReference type="Google" id="ProtNLM"/>
    </source>
</evidence>
<name>A0ABX1HVP0_9VIBR</name>